<comment type="similarity">
    <text evidence="2">Belongs to the CWC25 family.</text>
</comment>
<dbReference type="PANTHER" id="PTHR16196">
    <property type="entry name" value="CELL CYCLE CONTROL PROTEIN CWF25"/>
    <property type="match status" value="1"/>
</dbReference>
<evidence type="ECO:0000256" key="8">
    <source>
        <dbReference type="SAM" id="Coils"/>
    </source>
</evidence>
<keyword evidence="3" id="KW-0507">mRNA processing</keyword>
<proteinExistence type="inferred from homology"/>
<evidence type="ECO:0000313" key="10">
    <source>
        <dbReference type="EMBL" id="UYV79595.1"/>
    </source>
</evidence>
<dbReference type="Proteomes" id="UP001235939">
    <property type="component" value="Chromosome 17"/>
</dbReference>
<evidence type="ECO:0000256" key="2">
    <source>
        <dbReference type="ARBA" id="ARBA00006695"/>
    </source>
</evidence>
<keyword evidence="11" id="KW-1185">Reference proteome</keyword>
<feature type="coiled-coil region" evidence="8">
    <location>
        <begin position="10"/>
        <end position="53"/>
    </location>
</feature>
<dbReference type="PANTHER" id="PTHR16196:SF0">
    <property type="entry name" value="PRE-MRNA-SPLICING FACTOR CWC25 HOMOLOG"/>
    <property type="match status" value="1"/>
</dbReference>
<evidence type="ECO:0000259" key="9">
    <source>
        <dbReference type="Pfam" id="PF10197"/>
    </source>
</evidence>
<protein>
    <submittedName>
        <fullName evidence="10">CWC25</fullName>
    </submittedName>
</protein>
<name>A0ABY6LIQ6_9ARAC</name>
<evidence type="ECO:0000256" key="5">
    <source>
        <dbReference type="ARBA" id="ARBA00023054"/>
    </source>
</evidence>
<comment type="subcellular location">
    <subcellularLocation>
        <location evidence="1">Nucleus</location>
    </subcellularLocation>
</comment>
<evidence type="ECO:0000256" key="7">
    <source>
        <dbReference type="ARBA" id="ARBA00023242"/>
    </source>
</evidence>
<sequence length="138" mass="16156">MAPFRNMERVWKAEQKHEAEKKKFKQLQRDLAEERAQEEMRNFAENQENSQRSWTGCTKALVDKEEYHGRSVDKTFEVIQQLETGEAKNTPDESYLGNLLKQASAAISLDMANKIREDPLFQIRKLYGAERRTRSAPH</sequence>
<accession>A0ABY6LIQ6</accession>
<keyword evidence="5 8" id="KW-0175">Coiled coil</keyword>
<organism evidence="10 11">
    <name type="scientific">Cordylochernes scorpioides</name>
    <dbReference type="NCBI Taxonomy" id="51811"/>
    <lineage>
        <taxon>Eukaryota</taxon>
        <taxon>Metazoa</taxon>
        <taxon>Ecdysozoa</taxon>
        <taxon>Arthropoda</taxon>
        <taxon>Chelicerata</taxon>
        <taxon>Arachnida</taxon>
        <taxon>Pseudoscorpiones</taxon>
        <taxon>Cheliferoidea</taxon>
        <taxon>Chernetidae</taxon>
        <taxon>Cordylochernes</taxon>
    </lineage>
</organism>
<dbReference type="EMBL" id="CP092879">
    <property type="protein sequence ID" value="UYV79595.1"/>
    <property type="molecule type" value="Genomic_DNA"/>
</dbReference>
<gene>
    <name evidence="10" type="ORF">LAZ67_17003206</name>
</gene>
<evidence type="ECO:0000256" key="3">
    <source>
        <dbReference type="ARBA" id="ARBA00022664"/>
    </source>
</evidence>
<dbReference type="Pfam" id="PF10197">
    <property type="entry name" value="Cir_N"/>
    <property type="match status" value="1"/>
</dbReference>
<evidence type="ECO:0000256" key="6">
    <source>
        <dbReference type="ARBA" id="ARBA00023187"/>
    </source>
</evidence>
<evidence type="ECO:0000313" key="11">
    <source>
        <dbReference type="Proteomes" id="UP001235939"/>
    </source>
</evidence>
<dbReference type="InterPro" id="IPR019339">
    <property type="entry name" value="CIR_N_dom"/>
</dbReference>
<evidence type="ECO:0000256" key="1">
    <source>
        <dbReference type="ARBA" id="ARBA00004123"/>
    </source>
</evidence>
<keyword evidence="7" id="KW-0539">Nucleus</keyword>
<keyword evidence="6" id="KW-0508">mRNA splicing</keyword>
<feature type="domain" description="CBF1-interacting co-repressor CIR N-terminal" evidence="9">
    <location>
        <begin position="4"/>
        <end position="34"/>
    </location>
</feature>
<keyword evidence="4" id="KW-0747">Spliceosome</keyword>
<evidence type="ECO:0000256" key="4">
    <source>
        <dbReference type="ARBA" id="ARBA00022728"/>
    </source>
</evidence>
<dbReference type="InterPro" id="IPR051376">
    <property type="entry name" value="CWC25_splicing_factor"/>
</dbReference>
<reference evidence="10 11" key="1">
    <citation type="submission" date="2022-01" db="EMBL/GenBank/DDBJ databases">
        <title>A chromosomal length assembly of Cordylochernes scorpioides.</title>
        <authorList>
            <person name="Zeh D."/>
            <person name="Zeh J."/>
        </authorList>
    </citation>
    <scope>NUCLEOTIDE SEQUENCE [LARGE SCALE GENOMIC DNA]</scope>
    <source>
        <strain evidence="10">IN4F17</strain>
        <tissue evidence="10">Whole Body</tissue>
    </source>
</reference>